<dbReference type="Pfam" id="PF13280">
    <property type="entry name" value="WYL"/>
    <property type="match status" value="1"/>
</dbReference>
<feature type="domain" description="WCX" evidence="2">
    <location>
        <begin position="214"/>
        <end position="288"/>
    </location>
</feature>
<dbReference type="PANTHER" id="PTHR34580:SF9">
    <property type="entry name" value="SLL5097 PROTEIN"/>
    <property type="match status" value="1"/>
</dbReference>
<dbReference type="PROSITE" id="PS52050">
    <property type="entry name" value="WYL"/>
    <property type="match status" value="1"/>
</dbReference>
<protein>
    <submittedName>
        <fullName evidence="3">WYL domain-containing protein</fullName>
    </submittedName>
</protein>
<evidence type="ECO:0000313" key="4">
    <source>
        <dbReference type="Proteomes" id="UP000824076"/>
    </source>
</evidence>
<comment type="caution">
    <text evidence="3">The sequence shown here is derived from an EMBL/GenBank/DDBJ whole genome shotgun (WGS) entry which is preliminary data.</text>
</comment>
<dbReference type="Pfam" id="PF25583">
    <property type="entry name" value="WCX"/>
    <property type="match status" value="1"/>
</dbReference>
<dbReference type="Proteomes" id="UP000824076">
    <property type="component" value="Unassembled WGS sequence"/>
</dbReference>
<evidence type="ECO:0000259" key="1">
    <source>
        <dbReference type="Pfam" id="PF13280"/>
    </source>
</evidence>
<name>A0A9D1IKF7_9BACT</name>
<dbReference type="PANTHER" id="PTHR34580">
    <property type="match status" value="1"/>
</dbReference>
<evidence type="ECO:0000259" key="2">
    <source>
        <dbReference type="Pfam" id="PF25583"/>
    </source>
</evidence>
<dbReference type="AlphaFoldDB" id="A0A9D1IKF7"/>
<dbReference type="InterPro" id="IPR026881">
    <property type="entry name" value="WYL_dom"/>
</dbReference>
<reference evidence="3" key="2">
    <citation type="journal article" date="2021" name="PeerJ">
        <title>Extensive microbial diversity within the chicken gut microbiome revealed by metagenomics and culture.</title>
        <authorList>
            <person name="Gilroy R."/>
            <person name="Ravi A."/>
            <person name="Getino M."/>
            <person name="Pursley I."/>
            <person name="Horton D.L."/>
            <person name="Alikhan N.F."/>
            <person name="Baker D."/>
            <person name="Gharbi K."/>
            <person name="Hall N."/>
            <person name="Watson M."/>
            <person name="Adriaenssens E.M."/>
            <person name="Foster-Nyarko E."/>
            <person name="Jarju S."/>
            <person name="Secka A."/>
            <person name="Antonio M."/>
            <person name="Oren A."/>
            <person name="Chaudhuri R.R."/>
            <person name="La Ragione R."/>
            <person name="Hildebrand F."/>
            <person name="Pallen M.J."/>
        </authorList>
    </citation>
    <scope>NUCLEOTIDE SEQUENCE</scope>
    <source>
        <strain evidence="3">17073</strain>
    </source>
</reference>
<feature type="domain" description="WYL" evidence="1">
    <location>
        <begin position="117"/>
        <end position="183"/>
    </location>
</feature>
<sequence>MSQRILNKYIWILETIERRGRISRRELNDLWQKSSVSDGMPLPRRTFYDYRNGIEELFGITIGYSPSTFEYFIEGGSNMGELSSWLINSLSINGMLSDAGDIAERVMLEEIPSARNHLATAIEAIKKSRKLKFAYTPFYRTRATVVVIEPYFLRIFKQRWYVIGYNAKDRMVKTYSLDRVDDAVLTEESFDMPDIGVKDFFKNFFGIMTSKSEARRVVIRVDNEQAKYLRALPLHASQREEVCDGFSVFHYTLCITYDFVQEILSFGHKATVIAPAELKAIIVDELKKSLENYTEASEKRQV</sequence>
<reference evidence="3" key="1">
    <citation type="submission" date="2020-10" db="EMBL/GenBank/DDBJ databases">
        <authorList>
            <person name="Gilroy R."/>
        </authorList>
    </citation>
    <scope>NUCLEOTIDE SEQUENCE</scope>
    <source>
        <strain evidence="3">17073</strain>
    </source>
</reference>
<proteinExistence type="predicted"/>
<dbReference type="EMBL" id="DVMS01000081">
    <property type="protein sequence ID" value="HIU38595.1"/>
    <property type="molecule type" value="Genomic_DNA"/>
</dbReference>
<gene>
    <name evidence="3" type="ORF">IAD18_02880</name>
</gene>
<organism evidence="3 4">
    <name type="scientific">Candidatus Limisoma intestinavium</name>
    <dbReference type="NCBI Taxonomy" id="2840856"/>
    <lineage>
        <taxon>Bacteria</taxon>
        <taxon>Pseudomonadati</taxon>
        <taxon>Bacteroidota</taxon>
        <taxon>Bacteroidia</taxon>
        <taxon>Bacteroidales</taxon>
        <taxon>Candidatus Limisoma</taxon>
    </lineage>
</organism>
<dbReference type="InterPro" id="IPR051534">
    <property type="entry name" value="CBASS_pafABC_assoc_protein"/>
</dbReference>
<accession>A0A9D1IKF7</accession>
<evidence type="ECO:0000313" key="3">
    <source>
        <dbReference type="EMBL" id="HIU38595.1"/>
    </source>
</evidence>
<dbReference type="InterPro" id="IPR057727">
    <property type="entry name" value="WCX_dom"/>
</dbReference>